<protein>
    <submittedName>
        <fullName evidence="2">Uncharacterized protein</fullName>
    </submittedName>
</protein>
<keyword evidence="1" id="KW-1133">Transmembrane helix</keyword>
<comment type="caution">
    <text evidence="2">The sequence shown here is derived from an EMBL/GenBank/DDBJ whole genome shotgun (WGS) entry which is preliminary data.</text>
</comment>
<name>A0A2S7KZW8_9FLAO</name>
<gene>
    <name evidence="2" type="ORF">BST83_14470</name>
</gene>
<keyword evidence="1" id="KW-0812">Transmembrane</keyword>
<evidence type="ECO:0000313" key="3">
    <source>
        <dbReference type="Proteomes" id="UP000239522"/>
    </source>
</evidence>
<sequence>MATSIPSFANAIAVALPKPLLPPVIIAFLFFKFSFLYYFSIRFICKTPCKVKSFIYYLRIFGMNLTVFYY</sequence>
<organism evidence="2 3">
    <name type="scientific">Polaribacter filamentus</name>
    <dbReference type="NCBI Taxonomy" id="53483"/>
    <lineage>
        <taxon>Bacteria</taxon>
        <taxon>Pseudomonadati</taxon>
        <taxon>Bacteroidota</taxon>
        <taxon>Flavobacteriia</taxon>
        <taxon>Flavobacteriales</taxon>
        <taxon>Flavobacteriaceae</taxon>
    </lineage>
</organism>
<dbReference type="EMBL" id="MQUA01000013">
    <property type="protein sequence ID" value="PQB08205.1"/>
    <property type="molecule type" value="Genomic_DNA"/>
</dbReference>
<reference evidence="2 3" key="1">
    <citation type="submission" date="2016-11" db="EMBL/GenBank/DDBJ databases">
        <title>Trade-off between light-utilization and light-protection in marine flavobacteria.</title>
        <authorList>
            <person name="Kumagai Y."/>
        </authorList>
    </citation>
    <scope>NUCLEOTIDE SEQUENCE [LARGE SCALE GENOMIC DNA]</scope>
    <source>
        <strain evidence="2 3">ATCC 700397</strain>
    </source>
</reference>
<evidence type="ECO:0000256" key="1">
    <source>
        <dbReference type="SAM" id="Phobius"/>
    </source>
</evidence>
<accession>A0A2S7KZW8</accession>
<keyword evidence="3" id="KW-1185">Reference proteome</keyword>
<proteinExistence type="predicted"/>
<dbReference type="AlphaFoldDB" id="A0A2S7KZW8"/>
<feature type="transmembrane region" description="Helical" evidence="1">
    <location>
        <begin position="20"/>
        <end position="39"/>
    </location>
</feature>
<dbReference type="Proteomes" id="UP000239522">
    <property type="component" value="Unassembled WGS sequence"/>
</dbReference>
<keyword evidence="1" id="KW-0472">Membrane</keyword>
<evidence type="ECO:0000313" key="2">
    <source>
        <dbReference type="EMBL" id="PQB08205.1"/>
    </source>
</evidence>